<comment type="subcellular location">
    <subcellularLocation>
        <location evidence="1">Nucleus</location>
    </subcellularLocation>
</comment>
<feature type="region of interest" description="Disordered" evidence="14">
    <location>
        <begin position="612"/>
        <end position="738"/>
    </location>
</feature>
<dbReference type="InterPro" id="IPR036361">
    <property type="entry name" value="SAP_dom_sf"/>
</dbReference>
<organism evidence="17 18">
    <name type="scientific">Pteropus alecto</name>
    <name type="common">Black flying fox</name>
    <dbReference type="NCBI Taxonomy" id="9402"/>
    <lineage>
        <taxon>Eukaryota</taxon>
        <taxon>Metazoa</taxon>
        <taxon>Chordata</taxon>
        <taxon>Craniata</taxon>
        <taxon>Vertebrata</taxon>
        <taxon>Euteleostomi</taxon>
        <taxon>Mammalia</taxon>
        <taxon>Eutheria</taxon>
        <taxon>Laurasiatheria</taxon>
        <taxon>Chiroptera</taxon>
        <taxon>Yinpterochiroptera</taxon>
        <taxon>Pteropodoidea</taxon>
        <taxon>Pteropodidae</taxon>
        <taxon>Pteropodinae</taxon>
        <taxon>Pteropus</taxon>
    </lineage>
</organism>
<dbReference type="InParanoid" id="L5L6U2"/>
<dbReference type="PROSITE" id="PS50102">
    <property type="entry name" value="RRM"/>
    <property type="match status" value="1"/>
</dbReference>
<feature type="compositionally biased region" description="Basic residues" evidence="14">
    <location>
        <begin position="1013"/>
        <end position="1029"/>
    </location>
</feature>
<evidence type="ECO:0000259" key="15">
    <source>
        <dbReference type="PROSITE" id="PS50102"/>
    </source>
</evidence>
<keyword evidence="8" id="KW-0007">Acetylation</keyword>
<evidence type="ECO:0000313" key="17">
    <source>
        <dbReference type="EMBL" id="ELK19429.1"/>
    </source>
</evidence>
<feature type="region of interest" description="Disordered" evidence="14">
    <location>
        <begin position="860"/>
        <end position="1029"/>
    </location>
</feature>
<dbReference type="Pfam" id="PF02037">
    <property type="entry name" value="SAP"/>
    <property type="match status" value="1"/>
</dbReference>
<evidence type="ECO:0000256" key="11">
    <source>
        <dbReference type="ARBA" id="ARBA00023163"/>
    </source>
</evidence>
<dbReference type="InterPro" id="IPR000504">
    <property type="entry name" value="RRM_dom"/>
</dbReference>
<gene>
    <name evidence="17" type="ORF">PAL_GLEAN10006090</name>
</gene>
<keyword evidence="4" id="KW-1017">Isopeptide bond</keyword>
<feature type="compositionally biased region" description="Basic and acidic residues" evidence="14">
    <location>
        <begin position="654"/>
        <end position="666"/>
    </location>
</feature>
<feature type="compositionally biased region" description="Polar residues" evidence="14">
    <location>
        <begin position="642"/>
        <end position="651"/>
    </location>
</feature>
<dbReference type="EMBL" id="KB030265">
    <property type="protein sequence ID" value="ELK19429.1"/>
    <property type="molecule type" value="Genomic_DNA"/>
</dbReference>
<evidence type="ECO:0000256" key="12">
    <source>
        <dbReference type="ARBA" id="ARBA00023242"/>
    </source>
</evidence>
<dbReference type="CDD" id="cd12679">
    <property type="entry name" value="RRM_SAFB1_SAFB2"/>
    <property type="match status" value="1"/>
</dbReference>
<proteinExistence type="predicted"/>
<name>L5L6U2_PTEAL</name>
<evidence type="ECO:0000256" key="13">
    <source>
        <dbReference type="PROSITE-ProRule" id="PRU00176"/>
    </source>
</evidence>
<dbReference type="InterPro" id="IPR035979">
    <property type="entry name" value="RBD_domain_sf"/>
</dbReference>
<evidence type="ECO:0000256" key="6">
    <source>
        <dbReference type="ARBA" id="ARBA00022843"/>
    </source>
</evidence>
<dbReference type="FunCoup" id="L5L6U2">
    <property type="interactions" value="1783"/>
</dbReference>
<feature type="compositionally biased region" description="Gly residues" evidence="14">
    <location>
        <begin position="977"/>
        <end position="990"/>
    </location>
</feature>
<dbReference type="GO" id="GO:0050684">
    <property type="term" value="P:regulation of mRNA processing"/>
    <property type="evidence" value="ECO:0007669"/>
    <property type="project" value="TreeGrafter"/>
</dbReference>
<dbReference type="FunFam" id="3.30.70.330:FF:000197">
    <property type="entry name" value="Scaffold attachment factor B2"/>
    <property type="match status" value="1"/>
</dbReference>
<evidence type="ECO:0000256" key="2">
    <source>
        <dbReference type="ARBA" id="ARBA00022481"/>
    </source>
</evidence>
<dbReference type="Gene3D" id="1.10.720.30">
    <property type="entry name" value="SAP domain"/>
    <property type="match status" value="1"/>
</dbReference>
<feature type="compositionally biased region" description="Basic and acidic residues" evidence="14">
    <location>
        <begin position="432"/>
        <end position="444"/>
    </location>
</feature>
<evidence type="ECO:0000256" key="9">
    <source>
        <dbReference type="ARBA" id="ARBA00023015"/>
    </source>
</evidence>
<dbReference type="Gene3D" id="3.30.70.330">
    <property type="match status" value="1"/>
</dbReference>
<dbReference type="SUPFAM" id="SSF68906">
    <property type="entry name" value="SAP domain"/>
    <property type="match status" value="1"/>
</dbReference>
<dbReference type="STRING" id="9402.L5L6U2"/>
<dbReference type="GO" id="GO:0003723">
    <property type="term" value="F:RNA binding"/>
    <property type="evidence" value="ECO:0007669"/>
    <property type="project" value="UniProtKB-UniRule"/>
</dbReference>
<feature type="region of interest" description="Disordered" evidence="14">
    <location>
        <begin position="87"/>
        <end position="116"/>
    </location>
</feature>
<dbReference type="GO" id="GO:0005634">
    <property type="term" value="C:nucleus"/>
    <property type="evidence" value="ECO:0007669"/>
    <property type="project" value="UniProtKB-SubCell"/>
</dbReference>
<dbReference type="GO" id="GO:0043565">
    <property type="term" value="F:sequence-specific DNA binding"/>
    <property type="evidence" value="ECO:0007669"/>
    <property type="project" value="TreeGrafter"/>
</dbReference>
<keyword evidence="2" id="KW-0488">Methylation</keyword>
<feature type="region of interest" description="Disordered" evidence="14">
    <location>
        <begin position="1"/>
        <end position="26"/>
    </location>
</feature>
<feature type="compositionally biased region" description="Basic and acidic residues" evidence="14">
    <location>
        <begin position="311"/>
        <end position="320"/>
    </location>
</feature>
<feature type="compositionally biased region" description="Basic and acidic residues" evidence="14">
    <location>
        <begin position="677"/>
        <end position="738"/>
    </location>
</feature>
<evidence type="ECO:0000256" key="8">
    <source>
        <dbReference type="ARBA" id="ARBA00022990"/>
    </source>
</evidence>
<dbReference type="InterPro" id="IPR003034">
    <property type="entry name" value="SAP_dom"/>
</dbReference>
<feature type="region of interest" description="Disordered" evidence="14">
    <location>
        <begin position="572"/>
        <end position="597"/>
    </location>
</feature>
<feature type="domain" description="SAP" evidence="16">
    <location>
        <begin position="30"/>
        <end position="64"/>
    </location>
</feature>
<dbReference type="Pfam" id="PF00076">
    <property type="entry name" value="RRM_1"/>
    <property type="match status" value="1"/>
</dbReference>
<feature type="domain" description="RRM" evidence="15">
    <location>
        <begin position="494"/>
        <end position="572"/>
    </location>
</feature>
<keyword evidence="6" id="KW-0832">Ubl conjugation</keyword>
<feature type="compositionally biased region" description="Acidic residues" evidence="14">
    <location>
        <begin position="98"/>
        <end position="116"/>
    </location>
</feature>
<dbReference type="PANTHER" id="PTHR15683:SF4">
    <property type="entry name" value="SCAFFOLD ATTACHMENT FACTOR B2"/>
    <property type="match status" value="1"/>
</dbReference>
<dbReference type="PROSITE" id="PS50800">
    <property type="entry name" value="SAP"/>
    <property type="match status" value="1"/>
</dbReference>
<dbReference type="eggNOG" id="KOG4661">
    <property type="taxonomic scope" value="Eukaryota"/>
</dbReference>
<feature type="compositionally biased region" description="Basic and acidic residues" evidence="14">
    <location>
        <begin position="295"/>
        <end position="304"/>
    </location>
</feature>
<feature type="compositionally biased region" description="Polar residues" evidence="14">
    <location>
        <begin position="1"/>
        <end position="14"/>
    </location>
</feature>
<dbReference type="GO" id="GO:0060765">
    <property type="term" value="P:regulation of androgen receptor signaling pathway"/>
    <property type="evidence" value="ECO:0007669"/>
    <property type="project" value="TreeGrafter"/>
</dbReference>
<feature type="compositionally biased region" description="Basic and acidic residues" evidence="14">
    <location>
        <begin position="379"/>
        <end position="395"/>
    </location>
</feature>
<evidence type="ECO:0000256" key="7">
    <source>
        <dbReference type="ARBA" id="ARBA00022884"/>
    </source>
</evidence>
<dbReference type="Proteomes" id="UP000010552">
    <property type="component" value="Unassembled WGS sequence"/>
</dbReference>
<evidence type="ECO:0000313" key="18">
    <source>
        <dbReference type="Proteomes" id="UP000010552"/>
    </source>
</evidence>
<feature type="compositionally biased region" description="Basic and acidic residues" evidence="14">
    <location>
        <begin position="470"/>
        <end position="487"/>
    </location>
</feature>
<evidence type="ECO:0000256" key="10">
    <source>
        <dbReference type="ARBA" id="ARBA00023125"/>
    </source>
</evidence>
<evidence type="ECO:0000259" key="16">
    <source>
        <dbReference type="PROSITE" id="PS50800"/>
    </source>
</evidence>
<evidence type="ECO:0000256" key="1">
    <source>
        <dbReference type="ARBA" id="ARBA00004123"/>
    </source>
</evidence>
<evidence type="ECO:0000256" key="5">
    <source>
        <dbReference type="ARBA" id="ARBA00022553"/>
    </source>
</evidence>
<keyword evidence="10" id="KW-0238">DNA-binding</keyword>
<feature type="compositionally biased region" description="Polar residues" evidence="14">
    <location>
        <begin position="361"/>
        <end position="371"/>
    </location>
</feature>
<dbReference type="InterPro" id="IPR051738">
    <property type="entry name" value="SAF_Modulators"/>
</dbReference>
<protein>
    <submittedName>
        <fullName evidence="17">Scaffold attachment factor B2</fullName>
    </submittedName>
</protein>
<feature type="compositionally biased region" description="Basic and acidic residues" evidence="14">
    <location>
        <begin position="860"/>
        <end position="911"/>
    </location>
</feature>
<evidence type="ECO:0000256" key="4">
    <source>
        <dbReference type="ARBA" id="ARBA00022499"/>
    </source>
</evidence>
<sequence>MAETLAGSSDSVSGTAALGSGASEAGTRKLSDLRVIDLRAELKKRNLDTGGNKSVLMERLKKAVKEEGQDPDEIGITLEATIKKTTKRCVKGQKMEDEGAEDNGLEEDSRDGQEDMDASLESLQNIDMMDVSVLEEAEVENSNAPDFGEDGTDSILDALCESKEYVAAQLRELPAQLPEHAVGNSDSGCVVAPGSWGLRHLRERPSNLVIFKVDGEGFESTLDASSLDFRVPPDIDEPLLEPENEKILDILGETCKSEPVKEEGSELEQPFAQDTSSVGPDRKLAEEEDLFGSGHPEEENEKILDILGETCKSEPVKEEGSELEQPFAQDTSSVGPDRKLAEEEDLFGSGHPEEGDLDLASESTAQAQWSKADTLLAVVKREPVEQTGGDERTDCEPVGLEEPVEQSSKASERAEASSEEVAEAPREASSPDPRDSKEDVKKFAFEACNEVPPAPKESSASEGADQKMSSFKEEKDIKPIIKDEKGRAGSSSGRNLWVSGLSSTTRATDLKNLFSKYGKVVGAKVVTNARSPGARCYGFVTMSTSDEATKCISHLHRTELHGRMISVEKAKNEPAGKKLSDRKECEVKKEKVSSVDRHHSVEIKIEKTVIKKEEKVEKKEEKKPEDIKKEEKDEDELKPGATNRSRVTKSGSRGMERTVVMDKSKGEPVISVKTTSRSKERSSKSQDRKSESKEKRDILSFDKIKEQRERERQRQWEREIRESERRREREQREREQRLEAWKEKARLQRERLELECQRHLLERERMERERLERERMRVERERRKEQERIHREREELRRQQEQLRYEQERRQGLRRPHDDGRRDDVYWPEGKRVAMEDRYRPDFPRYDHRFHDFDHRDRSQYQDHVVDRREGSRSVMGERDGQHYSDDRHGHGGPERHSRDSRDGWDKRMSESRGPPPPPRGGRDWTEHSQRLEEHQERAWPGTVDAGTAGREHARWQGGERVLSGPSGPAHLASRGGMSGRGGFAQGGHSQGHVVPSGGLEGGGLASQDRGSRVLHPHPHPYPHFTRRY</sequence>
<dbReference type="InterPro" id="IPR012677">
    <property type="entry name" value="Nucleotide-bd_a/b_plait_sf"/>
</dbReference>
<feature type="region of interest" description="Disordered" evidence="14">
    <location>
        <begin position="257"/>
        <end position="494"/>
    </location>
</feature>
<keyword evidence="3" id="KW-0678">Repressor</keyword>
<keyword evidence="12" id="KW-0539">Nucleus</keyword>
<feature type="compositionally biased region" description="Basic and acidic residues" evidence="14">
    <location>
        <begin position="612"/>
        <end position="638"/>
    </location>
</feature>
<feature type="region of interest" description="Disordered" evidence="14">
    <location>
        <begin position="770"/>
        <end position="826"/>
    </location>
</feature>
<dbReference type="AlphaFoldDB" id="L5L6U2"/>
<evidence type="ECO:0000256" key="3">
    <source>
        <dbReference type="ARBA" id="ARBA00022491"/>
    </source>
</evidence>
<dbReference type="SMART" id="SM00513">
    <property type="entry name" value="SAP"/>
    <property type="match status" value="1"/>
</dbReference>
<keyword evidence="5" id="KW-0597">Phosphoprotein</keyword>
<dbReference type="SMART" id="SM00360">
    <property type="entry name" value="RRM"/>
    <property type="match status" value="1"/>
</dbReference>
<evidence type="ECO:0000256" key="14">
    <source>
        <dbReference type="SAM" id="MobiDB-lite"/>
    </source>
</evidence>
<dbReference type="SUPFAM" id="SSF54928">
    <property type="entry name" value="RNA-binding domain, RBD"/>
    <property type="match status" value="1"/>
</dbReference>
<keyword evidence="7 13" id="KW-0694">RNA-binding</keyword>
<keyword evidence="11" id="KW-0804">Transcription</keyword>
<dbReference type="GO" id="GO:0006357">
    <property type="term" value="P:regulation of transcription by RNA polymerase II"/>
    <property type="evidence" value="ECO:0007669"/>
    <property type="project" value="TreeGrafter"/>
</dbReference>
<keyword evidence="9" id="KW-0805">Transcription regulation</keyword>
<dbReference type="InterPro" id="IPR034781">
    <property type="entry name" value="SAFB1_2_RBD"/>
</dbReference>
<accession>L5L6U2</accession>
<dbReference type="PANTHER" id="PTHR15683">
    <property type="entry name" value="SCAFFOLD ATTACHMENT FACTOR B-RELATED"/>
    <property type="match status" value="1"/>
</dbReference>
<keyword evidence="18" id="KW-1185">Reference proteome</keyword>
<reference evidence="18" key="1">
    <citation type="journal article" date="2013" name="Science">
        <title>Comparative analysis of bat genomes provides insight into the evolution of flight and immunity.</title>
        <authorList>
            <person name="Zhang G."/>
            <person name="Cowled C."/>
            <person name="Shi Z."/>
            <person name="Huang Z."/>
            <person name="Bishop-Lilly K.A."/>
            <person name="Fang X."/>
            <person name="Wynne J.W."/>
            <person name="Xiong Z."/>
            <person name="Baker M.L."/>
            <person name="Zhao W."/>
            <person name="Tachedjian M."/>
            <person name="Zhu Y."/>
            <person name="Zhou P."/>
            <person name="Jiang X."/>
            <person name="Ng J."/>
            <person name="Yang L."/>
            <person name="Wu L."/>
            <person name="Xiao J."/>
            <person name="Feng Y."/>
            <person name="Chen Y."/>
            <person name="Sun X."/>
            <person name="Zhang Y."/>
            <person name="Marsh G.A."/>
            <person name="Crameri G."/>
            <person name="Broder C.C."/>
            <person name="Frey K.G."/>
            <person name="Wang L.F."/>
            <person name="Wang J."/>
        </authorList>
    </citation>
    <scope>NUCLEOTIDE SEQUENCE [LARGE SCALE GENOMIC DNA]</scope>
</reference>
<dbReference type="FunFam" id="1.10.720.30:FF:000005">
    <property type="entry name" value="scaffold attachment factor B2 isoform X1"/>
    <property type="match status" value="1"/>
</dbReference>
<feature type="compositionally biased region" description="Basic and acidic residues" evidence="14">
    <location>
        <begin position="921"/>
        <end position="938"/>
    </location>
</feature>